<dbReference type="InterPro" id="IPR041426">
    <property type="entry name" value="Mos1_HTH"/>
</dbReference>
<dbReference type="AlphaFoldDB" id="W6NFR1"/>
<organism evidence="3">
    <name type="scientific">Haemonchus contortus</name>
    <name type="common">Barber pole worm</name>
    <dbReference type="NCBI Taxonomy" id="6289"/>
    <lineage>
        <taxon>Eukaryota</taxon>
        <taxon>Metazoa</taxon>
        <taxon>Ecdysozoa</taxon>
        <taxon>Nematoda</taxon>
        <taxon>Chromadorea</taxon>
        <taxon>Rhabditida</taxon>
        <taxon>Rhabditina</taxon>
        <taxon>Rhabditomorpha</taxon>
        <taxon>Strongyloidea</taxon>
        <taxon>Trichostrongylidae</taxon>
        <taxon>Haemonchus</taxon>
    </lineage>
</organism>
<sequence>MQIRICVLYEYKLNRNVPVAFENLSRAFGDGAISRESVYRWELANRFGVGRTAIRYHLDKIANGKRVRYDAKKAEDAKKRKQGKPLEVDDKASSPEGTPPLEASVKKEDGTAAAIVRVGEPQDSKQEIPTALSRENSDTIQNEEEADESLKSNSSQHDVSDEEIGVINLNHVGEPRETKEYMPALDRQVRVCILYEFKLGNVANLAFLNVNRAFGEGTVSNAVVHRWFARFQEGDEDLDNEPTKELDINDETIEEDPAVVEALLSKQYGVPPGTLYTYLDRMGRGERLHELEPEELGLPGNSDNPRSMQTLLMKLGLARGSQPSASLRSLIENGTVRLIPSAKENEDVKPEGPSDDFPEEVTVKDILQSHPKLLLPSSSTQNGHSVEYNKVRICDNGREYRNTLAGSSNKIGVVIDPPSLNLSSGVQKTVTKGSSGSSVIARSLACLAKYRTTSQESEKTLLNRVKPLPADEISNGSIEEVVKAETVEVPNMRPIDEKVRICLLYEYRLGTTAEVATYNLNKVFGTGAISLFSAAHYYGKFHRGDMNLEAKQRGRFSTVDPEMVQAMLKRNPTLSCREIAKVFGVNGTTISRLLKRMEEGGMLPKFKSMAIPAEKLLEMPSSDHCEESHGLPQMETSIVVQGEQLGKLSFQPVPAEKLLVVPGFCREESCSIPKIIPTQLREGSCADSYTEVLISISPSQPTLDRKAKAEEGTSVTVKLSSSEEEFKKEDITTLECSSQEQLQLINGDDIKKHIYSLH</sequence>
<gene>
    <name evidence="3" type="ORF">HCOI_00860900</name>
</gene>
<dbReference type="GO" id="GO:0035861">
    <property type="term" value="C:site of double-strand break"/>
    <property type="evidence" value="ECO:0007669"/>
    <property type="project" value="TreeGrafter"/>
</dbReference>
<feature type="domain" description="Mos1 transposase HTH" evidence="2">
    <location>
        <begin position="498"/>
        <end position="545"/>
    </location>
</feature>
<dbReference type="GO" id="GO:0046975">
    <property type="term" value="F:histone H3K36 methyltransferase activity"/>
    <property type="evidence" value="ECO:0007669"/>
    <property type="project" value="TreeGrafter"/>
</dbReference>
<dbReference type="GO" id="GO:0003697">
    <property type="term" value="F:single-stranded DNA binding"/>
    <property type="evidence" value="ECO:0007669"/>
    <property type="project" value="TreeGrafter"/>
</dbReference>
<dbReference type="Gene3D" id="1.10.10.10">
    <property type="entry name" value="Winged helix-like DNA-binding domain superfamily/Winged helix DNA-binding domain"/>
    <property type="match status" value="1"/>
</dbReference>
<dbReference type="Gene3D" id="1.10.10.1450">
    <property type="match status" value="3"/>
</dbReference>
<dbReference type="GO" id="GO:0031297">
    <property type="term" value="P:replication fork processing"/>
    <property type="evidence" value="ECO:0007669"/>
    <property type="project" value="TreeGrafter"/>
</dbReference>
<dbReference type="GO" id="GO:0042800">
    <property type="term" value="F:histone H3K4 methyltransferase activity"/>
    <property type="evidence" value="ECO:0007669"/>
    <property type="project" value="TreeGrafter"/>
</dbReference>
<dbReference type="PANTHER" id="PTHR46060">
    <property type="entry name" value="MARINER MOS1 TRANSPOSASE-LIKE PROTEIN"/>
    <property type="match status" value="1"/>
</dbReference>
<dbReference type="GO" id="GO:0044774">
    <property type="term" value="P:mitotic DNA integrity checkpoint signaling"/>
    <property type="evidence" value="ECO:0007669"/>
    <property type="project" value="TreeGrafter"/>
</dbReference>
<dbReference type="GO" id="GO:0044547">
    <property type="term" value="F:DNA topoisomerase binding"/>
    <property type="evidence" value="ECO:0007669"/>
    <property type="project" value="TreeGrafter"/>
</dbReference>
<dbReference type="GO" id="GO:0006303">
    <property type="term" value="P:double-strand break repair via nonhomologous end joining"/>
    <property type="evidence" value="ECO:0007669"/>
    <property type="project" value="TreeGrafter"/>
</dbReference>
<accession>W6NFR1</accession>
<evidence type="ECO:0000256" key="1">
    <source>
        <dbReference type="SAM" id="MobiDB-lite"/>
    </source>
</evidence>
<dbReference type="InterPro" id="IPR036388">
    <property type="entry name" value="WH-like_DNA-bd_sf"/>
</dbReference>
<feature type="domain" description="Mos1 transposase HTH" evidence="2">
    <location>
        <begin position="188"/>
        <end position="235"/>
    </location>
</feature>
<dbReference type="EMBL" id="CAVP010059179">
    <property type="protein sequence ID" value="CDL95605.1"/>
    <property type="molecule type" value="Genomic_DNA"/>
</dbReference>
<feature type="domain" description="Mos1 transposase HTH" evidence="2">
    <location>
        <begin position="2"/>
        <end position="41"/>
    </location>
</feature>
<dbReference type="InterPro" id="IPR052709">
    <property type="entry name" value="Transposase-MT_Hybrid"/>
</dbReference>
<feature type="region of interest" description="Disordered" evidence="1">
    <location>
        <begin position="72"/>
        <end position="162"/>
    </location>
</feature>
<dbReference type="GO" id="GO:0003690">
    <property type="term" value="F:double-stranded DNA binding"/>
    <property type="evidence" value="ECO:0007669"/>
    <property type="project" value="TreeGrafter"/>
</dbReference>
<protein>
    <submittedName>
        <fullName evidence="3">Transposase</fullName>
    </submittedName>
</protein>
<dbReference type="Pfam" id="PF17906">
    <property type="entry name" value="HTH_48"/>
    <property type="match status" value="3"/>
</dbReference>
<dbReference type="PANTHER" id="PTHR46060:SF2">
    <property type="entry name" value="HISTONE-LYSINE N-METHYLTRANSFERASE SETMAR"/>
    <property type="match status" value="1"/>
</dbReference>
<proteinExistence type="predicted"/>
<dbReference type="GO" id="GO:0015074">
    <property type="term" value="P:DNA integration"/>
    <property type="evidence" value="ECO:0007669"/>
    <property type="project" value="TreeGrafter"/>
</dbReference>
<dbReference type="GO" id="GO:0005634">
    <property type="term" value="C:nucleus"/>
    <property type="evidence" value="ECO:0007669"/>
    <property type="project" value="TreeGrafter"/>
</dbReference>
<feature type="compositionally biased region" description="Basic and acidic residues" evidence="1">
    <location>
        <begin position="72"/>
        <end position="93"/>
    </location>
</feature>
<evidence type="ECO:0000313" key="3">
    <source>
        <dbReference type="EMBL" id="CDL95605.1"/>
    </source>
</evidence>
<dbReference type="GO" id="GO:0000729">
    <property type="term" value="P:DNA double-strand break processing"/>
    <property type="evidence" value="ECO:0007669"/>
    <property type="project" value="TreeGrafter"/>
</dbReference>
<dbReference type="GO" id="GO:0000014">
    <property type="term" value="F:single-stranded DNA endodeoxyribonuclease activity"/>
    <property type="evidence" value="ECO:0007669"/>
    <property type="project" value="TreeGrafter"/>
</dbReference>
<evidence type="ECO:0000259" key="2">
    <source>
        <dbReference type="Pfam" id="PF17906"/>
    </source>
</evidence>
<dbReference type="SUPFAM" id="SSF46785">
    <property type="entry name" value="Winged helix' DNA-binding domain"/>
    <property type="match status" value="1"/>
</dbReference>
<dbReference type="Pfam" id="PF13412">
    <property type="entry name" value="HTH_24"/>
    <property type="match status" value="1"/>
</dbReference>
<comment type="caution">
    <text evidence="3">The sequence shown here is derived from an EMBL/GenBank/DDBJ whole genome shotgun (WGS) entry which is preliminary data.</text>
</comment>
<name>W6NFR1_HAECO</name>
<reference evidence="3" key="2">
    <citation type="submission" date="2013-05" db="EMBL/GenBank/DDBJ databases">
        <title>The genome and transcriptome of Haemonchus contortus: a key model parasite for drug and vaccine discovery.</title>
        <authorList>
            <person name="Laing R."/>
            <person name="Kikuchi T."/>
            <person name="Martinelli A."/>
            <person name="Tsai I.J."/>
            <person name="Beech R.N."/>
            <person name="Redman E."/>
            <person name="Holroyd N."/>
            <person name="Bartley D.J."/>
            <person name="Beasley H."/>
            <person name="Britton C."/>
            <person name="Curran D."/>
            <person name="Devaney E."/>
            <person name="Gilabert A."/>
            <person name="Jackson F."/>
            <person name="Hunt M."/>
            <person name="Johnston S."/>
            <person name="Kryukov I."/>
            <person name="Li K."/>
            <person name="Morrison A.A."/>
            <person name="Reid A.J."/>
            <person name="Sargison N."/>
            <person name="Saunders G."/>
            <person name="Wasmuth J.D."/>
            <person name="Wolstenholme A."/>
            <person name="Berriman M."/>
            <person name="Gilleard J.S."/>
            <person name="Cotton J.A."/>
        </authorList>
    </citation>
    <scope>NUCLEOTIDE SEQUENCE [LARGE SCALE GENOMIC DNA]</scope>
    <source>
        <strain evidence="3">ISE/inbred ISE</strain>
    </source>
</reference>
<dbReference type="GO" id="GO:0000793">
    <property type="term" value="C:condensed chromosome"/>
    <property type="evidence" value="ECO:0007669"/>
    <property type="project" value="TreeGrafter"/>
</dbReference>
<reference evidence="3" key="1">
    <citation type="submission" date="2013-03" db="EMBL/GenBank/DDBJ databases">
        <authorList>
            <person name="Aslett M."/>
        </authorList>
    </citation>
    <scope>NUCLEOTIDE SEQUENCE [LARGE SCALE GENOMIC DNA]</scope>
    <source>
        <strain evidence="3">ISE/inbred ISE</strain>
    </source>
</reference>
<dbReference type="InterPro" id="IPR036390">
    <property type="entry name" value="WH_DNA-bd_sf"/>
</dbReference>